<name>A0A8H7NRF4_9APHY</name>
<evidence type="ECO:0000256" key="1">
    <source>
        <dbReference type="SAM" id="Phobius"/>
    </source>
</evidence>
<protein>
    <submittedName>
        <fullName evidence="2">Uncharacterized protein</fullName>
    </submittedName>
</protein>
<organism evidence="2 3">
    <name type="scientific">Rhodonia placenta</name>
    <dbReference type="NCBI Taxonomy" id="104341"/>
    <lineage>
        <taxon>Eukaryota</taxon>
        <taxon>Fungi</taxon>
        <taxon>Dikarya</taxon>
        <taxon>Basidiomycota</taxon>
        <taxon>Agaricomycotina</taxon>
        <taxon>Agaricomycetes</taxon>
        <taxon>Polyporales</taxon>
        <taxon>Adustoporiaceae</taxon>
        <taxon>Rhodonia</taxon>
    </lineage>
</organism>
<dbReference type="EMBL" id="JADOXO010001408">
    <property type="protein sequence ID" value="KAF9796096.1"/>
    <property type="molecule type" value="Genomic_DNA"/>
</dbReference>
<proteinExistence type="predicted"/>
<accession>A0A8H7NRF4</accession>
<keyword evidence="1" id="KW-0812">Transmembrane</keyword>
<keyword evidence="1" id="KW-0472">Membrane</keyword>
<gene>
    <name evidence="2" type="ORF">IEO21_11037</name>
</gene>
<reference evidence="2" key="2">
    <citation type="journal article" name="Front. Microbiol.">
        <title>Degradative Capacity of Two Strains of Rhodonia placenta: From Phenotype to Genotype.</title>
        <authorList>
            <person name="Kolle M."/>
            <person name="Horta M.A.C."/>
            <person name="Nowrousian M."/>
            <person name="Ohm R.A."/>
            <person name="Benz J.P."/>
            <person name="Pilgard A."/>
        </authorList>
    </citation>
    <scope>NUCLEOTIDE SEQUENCE</scope>
    <source>
        <strain evidence="2">FPRL280</strain>
    </source>
</reference>
<dbReference type="AlphaFoldDB" id="A0A8H7NRF4"/>
<evidence type="ECO:0000313" key="2">
    <source>
        <dbReference type="EMBL" id="KAF9796096.1"/>
    </source>
</evidence>
<feature type="transmembrane region" description="Helical" evidence="1">
    <location>
        <begin position="68"/>
        <end position="88"/>
    </location>
</feature>
<comment type="caution">
    <text evidence="2">The sequence shown here is derived from an EMBL/GenBank/DDBJ whole genome shotgun (WGS) entry which is preliminary data.</text>
</comment>
<reference evidence="2" key="1">
    <citation type="submission" date="2020-11" db="EMBL/GenBank/DDBJ databases">
        <authorList>
            <person name="Koelle M."/>
            <person name="Horta M.A.C."/>
            <person name="Nowrousian M."/>
            <person name="Ohm R.A."/>
            <person name="Benz P."/>
            <person name="Pilgard A."/>
        </authorList>
    </citation>
    <scope>NUCLEOTIDE SEQUENCE</scope>
    <source>
        <strain evidence="2">FPRL280</strain>
    </source>
</reference>
<keyword evidence="1" id="KW-1133">Transmembrane helix</keyword>
<sequence>MRVAPILIGRSKRCSQAMDCAVVSLEILMNHSGAQYADYLKCEPMHSLILSSEEAVGYKAITWSCKDAWVILNLGAVACLCATVPVYLCTRACRCGRAKWFTGKILRKMTCKRGSRASCSEP</sequence>
<dbReference type="Proteomes" id="UP000639403">
    <property type="component" value="Unassembled WGS sequence"/>
</dbReference>
<evidence type="ECO:0000313" key="3">
    <source>
        <dbReference type="Proteomes" id="UP000639403"/>
    </source>
</evidence>